<dbReference type="EMBL" id="DVFI01000105">
    <property type="protein sequence ID" value="HIQ63455.1"/>
    <property type="molecule type" value="Genomic_DNA"/>
</dbReference>
<dbReference type="Gene3D" id="3.40.50.1820">
    <property type="entry name" value="alpha/beta hydrolase"/>
    <property type="match status" value="1"/>
</dbReference>
<dbReference type="PANTHER" id="PTHR43265:SF1">
    <property type="entry name" value="ESTERASE ESTD"/>
    <property type="match status" value="1"/>
</dbReference>
<dbReference type="InterPro" id="IPR002471">
    <property type="entry name" value="Pept_S9_AS"/>
</dbReference>
<feature type="chain" id="PRO_5038876379" evidence="2">
    <location>
        <begin position="22"/>
        <end position="421"/>
    </location>
</feature>
<evidence type="ECO:0000313" key="4">
    <source>
        <dbReference type="EMBL" id="HIQ63455.1"/>
    </source>
</evidence>
<dbReference type="SUPFAM" id="SSF53474">
    <property type="entry name" value="alpha/beta-Hydrolases"/>
    <property type="match status" value="1"/>
</dbReference>
<keyword evidence="2" id="KW-0732">Signal</keyword>
<reference evidence="4" key="1">
    <citation type="submission" date="2020-10" db="EMBL/GenBank/DDBJ databases">
        <authorList>
            <person name="Gilroy R."/>
        </authorList>
    </citation>
    <scope>NUCLEOTIDE SEQUENCE</scope>
    <source>
        <strain evidence="4">ChiHile30-977</strain>
    </source>
</reference>
<keyword evidence="1 4" id="KW-0378">Hydrolase</keyword>
<dbReference type="Pfam" id="PF12697">
    <property type="entry name" value="Abhydrolase_6"/>
    <property type="match status" value="1"/>
</dbReference>
<evidence type="ECO:0000259" key="3">
    <source>
        <dbReference type="Pfam" id="PF12697"/>
    </source>
</evidence>
<dbReference type="InterPro" id="IPR029058">
    <property type="entry name" value="AB_hydrolase_fold"/>
</dbReference>
<dbReference type="AlphaFoldDB" id="A0A9D1CJ58"/>
<dbReference type="Proteomes" id="UP000886819">
    <property type="component" value="Unassembled WGS sequence"/>
</dbReference>
<accession>A0A9D1CJ58</accession>
<protein>
    <submittedName>
        <fullName evidence="4">Alpha/beta fold hydrolase</fullName>
    </submittedName>
</protein>
<dbReference type="PANTHER" id="PTHR43265">
    <property type="entry name" value="ESTERASE ESTD"/>
    <property type="match status" value="1"/>
</dbReference>
<dbReference type="Gene3D" id="3.10.450.590">
    <property type="match status" value="1"/>
</dbReference>
<dbReference type="PROSITE" id="PS00708">
    <property type="entry name" value="PRO_ENDOPEP_SER"/>
    <property type="match status" value="1"/>
</dbReference>
<feature type="domain" description="AB hydrolase-1" evidence="3">
    <location>
        <begin position="158"/>
        <end position="389"/>
    </location>
</feature>
<evidence type="ECO:0000313" key="5">
    <source>
        <dbReference type="Proteomes" id="UP000886819"/>
    </source>
</evidence>
<dbReference type="GO" id="GO:0004252">
    <property type="term" value="F:serine-type endopeptidase activity"/>
    <property type="evidence" value="ECO:0007669"/>
    <property type="project" value="InterPro"/>
</dbReference>
<name>A0A9D1CJ58_9FIRM</name>
<dbReference type="InterPro" id="IPR000073">
    <property type="entry name" value="AB_hydrolase_1"/>
</dbReference>
<dbReference type="GO" id="GO:0052689">
    <property type="term" value="F:carboxylic ester hydrolase activity"/>
    <property type="evidence" value="ECO:0007669"/>
    <property type="project" value="TreeGrafter"/>
</dbReference>
<proteinExistence type="predicted"/>
<organism evidence="4 5">
    <name type="scientific">Candidatus Avichristensenella intestinipullorum</name>
    <dbReference type="NCBI Taxonomy" id="2840693"/>
    <lineage>
        <taxon>Bacteria</taxon>
        <taxon>Bacillati</taxon>
        <taxon>Bacillota</taxon>
        <taxon>Clostridia</taxon>
        <taxon>Candidatus Avichristensenella</taxon>
    </lineage>
</organism>
<comment type="caution">
    <text evidence="4">The sequence shown here is derived from an EMBL/GenBank/DDBJ whole genome shotgun (WGS) entry which is preliminary data.</text>
</comment>
<evidence type="ECO:0000256" key="1">
    <source>
        <dbReference type="ARBA" id="ARBA00022801"/>
    </source>
</evidence>
<evidence type="ECO:0000256" key="2">
    <source>
        <dbReference type="SAM" id="SignalP"/>
    </source>
</evidence>
<sequence>MKRAVLWLLALLLALPGAAAAQKDEADEARRIVTLLLRGDTDAVYARFADAMRQAMSAEQLALVPAQLQAMAGEFVGFGRSQALGTTVVQVVEMSGMNLLAQVSFTPEGQVQGLAFVPQQKPKPEPPADNEEAVLVGPYDLPGVLTLPDGEGPFPAAVLVHGSGPNDRNETNGNTAIFRDLAQALSRQGIAVLRYDKRTYQVNQGALSLTQAEIDNMTVYEETMEDAVAAVRLLREDARIDAGRVFIVGHSLGGMLAGQIETAGAGARGLVLLAGTLRPLCEVMADQLEALGGDMAEEAALARALSDMDEAQARQVTLLGVNGYYYWDEARRDREDAFVRAGLPMLVLQGGQDRQVYADRDFPLWQAFAQAHPDMDVTLRLYEALGHSFTSGDALDPRVSEEIAGWMLSYGPAEEEEEEEE</sequence>
<reference evidence="4" key="2">
    <citation type="journal article" date="2021" name="PeerJ">
        <title>Extensive microbial diversity within the chicken gut microbiome revealed by metagenomics and culture.</title>
        <authorList>
            <person name="Gilroy R."/>
            <person name="Ravi A."/>
            <person name="Getino M."/>
            <person name="Pursley I."/>
            <person name="Horton D.L."/>
            <person name="Alikhan N.F."/>
            <person name="Baker D."/>
            <person name="Gharbi K."/>
            <person name="Hall N."/>
            <person name="Watson M."/>
            <person name="Adriaenssens E.M."/>
            <person name="Foster-Nyarko E."/>
            <person name="Jarju S."/>
            <person name="Secka A."/>
            <person name="Antonio M."/>
            <person name="Oren A."/>
            <person name="Chaudhuri R.R."/>
            <person name="La Ragione R."/>
            <person name="Hildebrand F."/>
            <person name="Pallen M.J."/>
        </authorList>
    </citation>
    <scope>NUCLEOTIDE SEQUENCE</scope>
    <source>
        <strain evidence="4">ChiHile30-977</strain>
    </source>
</reference>
<dbReference type="InterPro" id="IPR053145">
    <property type="entry name" value="AB_hydrolase_Est10"/>
</dbReference>
<gene>
    <name evidence="4" type="ORF">IAA66_07695</name>
</gene>
<dbReference type="GO" id="GO:0006508">
    <property type="term" value="P:proteolysis"/>
    <property type="evidence" value="ECO:0007669"/>
    <property type="project" value="InterPro"/>
</dbReference>
<feature type="signal peptide" evidence="2">
    <location>
        <begin position="1"/>
        <end position="21"/>
    </location>
</feature>